<accession>A0A0F3N1M9</accession>
<dbReference type="PATRIC" id="fig|1359164.3.peg.982"/>
<evidence type="ECO:0000313" key="2">
    <source>
        <dbReference type="Proteomes" id="UP000033556"/>
    </source>
</evidence>
<reference evidence="1 2" key="1">
    <citation type="submission" date="2015-01" db="EMBL/GenBank/DDBJ databases">
        <title>Genome Sequencing of Rickettsiales.</title>
        <authorList>
            <person name="Daugherty S.C."/>
            <person name="Su Q."/>
            <person name="Abolude K."/>
            <person name="Beier-Sexton M."/>
            <person name="Carlyon J.A."/>
            <person name="Carter R."/>
            <person name="Day N.P."/>
            <person name="Dumler S.J."/>
            <person name="Dyachenko V."/>
            <person name="Godinez A."/>
            <person name="Kurtti T.J."/>
            <person name="Lichay M."/>
            <person name="Mullins K.E."/>
            <person name="Ott S."/>
            <person name="Pappas-Brown V."/>
            <person name="Paris D.H."/>
            <person name="Patel P."/>
            <person name="Richards A.L."/>
            <person name="Sadzewicz L."/>
            <person name="Sears K."/>
            <person name="Seidman D."/>
            <person name="Sengamalay N."/>
            <person name="Stenos J."/>
            <person name="Tallon L.J."/>
            <person name="Vincent G."/>
            <person name="Fraser C.M."/>
            <person name="Munderloh U."/>
            <person name="Dunning-Hotopp J.C."/>
        </authorList>
    </citation>
    <scope>NUCLEOTIDE SEQUENCE [LARGE SCALE GENOMIC DNA]</scope>
    <source>
        <strain evidence="1 2">Ac/Pa</strain>
    </source>
</reference>
<sequence>MLLYQTTNENVKSKLIDYICEYSFGTELVGQIGADIQV</sequence>
<proteinExistence type="predicted"/>
<organism evidence="1 2">
    <name type="scientific">Rickettsia amblyommatis str. Ac/Pa</name>
    <dbReference type="NCBI Taxonomy" id="1359164"/>
    <lineage>
        <taxon>Bacteria</taxon>
        <taxon>Pseudomonadati</taxon>
        <taxon>Pseudomonadota</taxon>
        <taxon>Alphaproteobacteria</taxon>
        <taxon>Rickettsiales</taxon>
        <taxon>Rickettsiaceae</taxon>
        <taxon>Rickettsieae</taxon>
        <taxon>Rickettsia</taxon>
        <taxon>spotted fever group</taxon>
    </lineage>
</organism>
<gene>
    <name evidence="1" type="ORF">APHACPA_0993</name>
</gene>
<comment type="caution">
    <text evidence="1">The sequence shown here is derived from an EMBL/GenBank/DDBJ whole genome shotgun (WGS) entry which is preliminary data.</text>
</comment>
<dbReference type="EMBL" id="LANR01000001">
    <property type="protein sequence ID" value="KJV61975.1"/>
    <property type="molecule type" value="Genomic_DNA"/>
</dbReference>
<dbReference type="AlphaFoldDB" id="A0A0F3N1M9"/>
<protein>
    <submittedName>
        <fullName evidence="1">Uncharacterized protein</fullName>
    </submittedName>
</protein>
<keyword evidence="2" id="KW-1185">Reference proteome</keyword>
<dbReference type="Proteomes" id="UP000033556">
    <property type="component" value="Unassembled WGS sequence"/>
</dbReference>
<name>A0A0F3N1M9_RICAM</name>
<evidence type="ECO:0000313" key="1">
    <source>
        <dbReference type="EMBL" id="KJV61975.1"/>
    </source>
</evidence>